<protein>
    <submittedName>
        <fullName evidence="1">Uncharacterized protein</fullName>
    </submittedName>
</protein>
<dbReference type="PANTHER" id="PTHR43737:SF1">
    <property type="entry name" value="DUF1501 DOMAIN-CONTAINING PROTEIN"/>
    <property type="match status" value="1"/>
</dbReference>
<gene>
    <name evidence="1" type="ORF">METZ01_LOCUS68736</name>
</gene>
<accession>A0A381TID4</accession>
<organism evidence="1">
    <name type="scientific">marine metagenome</name>
    <dbReference type="NCBI Taxonomy" id="408172"/>
    <lineage>
        <taxon>unclassified sequences</taxon>
        <taxon>metagenomes</taxon>
        <taxon>ecological metagenomes</taxon>
    </lineage>
</organism>
<dbReference type="Pfam" id="PF07394">
    <property type="entry name" value="DUF1501"/>
    <property type="match status" value="1"/>
</dbReference>
<proteinExistence type="predicted"/>
<dbReference type="Gene3D" id="3.40.720.10">
    <property type="entry name" value="Alkaline Phosphatase, subunit A"/>
    <property type="match status" value="1"/>
</dbReference>
<dbReference type="InterPro" id="IPR017850">
    <property type="entry name" value="Alkaline_phosphatase_core_sf"/>
</dbReference>
<sequence>MKAPKLLISRRTVLGHAVNGVGALTLTSLLQNDLFAKPGIDAQPAQFAPRAKRVIYLWMSGGPSQIDTFDPKPDINKLAKEKANVTEAPFKFQEYGQSGTVVSELLPHISKHVDDLCVIRSMQGDTNTHEHAQTFTFTGVAQNNSPVPTLGNWVVYGLGCESKNLPALVSLGEMNPTPAEPYFLPAWTAGVMLKNKDKQKKGEKDPIIPNLTNTWLTRAQQRQQLDFIQRMNRAYLQGRTTDDRLNARIESFERAFRMQMEATDAFDISGETEATKKAYGIGQDETDEYAERCIIARRLAERGVRFIVVPFSRPPKSQALARMFGWDSHEQNNTLTPILCKRHDQPIAALLADLKRRGMLEDTLVVWGGEFGRTAGSRVGKRGREHNCNGYTMFLAGGGVKGGLTYGESGPTANGVARDKVHVHDLNATILHLLGLDHEKLTYRAGGKDVRLTDVYGDVVKEVLS</sequence>
<dbReference type="InterPro" id="IPR010869">
    <property type="entry name" value="DUF1501"/>
</dbReference>
<name>A0A381TID4_9ZZZZ</name>
<evidence type="ECO:0000313" key="1">
    <source>
        <dbReference type="EMBL" id="SVA15882.1"/>
    </source>
</evidence>
<dbReference type="EMBL" id="UINC01004650">
    <property type="protein sequence ID" value="SVA15882.1"/>
    <property type="molecule type" value="Genomic_DNA"/>
</dbReference>
<dbReference type="AlphaFoldDB" id="A0A381TID4"/>
<dbReference type="PANTHER" id="PTHR43737">
    <property type="entry name" value="BLL7424 PROTEIN"/>
    <property type="match status" value="1"/>
</dbReference>
<dbReference type="SUPFAM" id="SSF53649">
    <property type="entry name" value="Alkaline phosphatase-like"/>
    <property type="match status" value="1"/>
</dbReference>
<reference evidence="1" key="1">
    <citation type="submission" date="2018-05" db="EMBL/GenBank/DDBJ databases">
        <authorList>
            <person name="Lanie J.A."/>
            <person name="Ng W.-L."/>
            <person name="Kazmierczak K.M."/>
            <person name="Andrzejewski T.M."/>
            <person name="Davidsen T.M."/>
            <person name="Wayne K.J."/>
            <person name="Tettelin H."/>
            <person name="Glass J.I."/>
            <person name="Rusch D."/>
            <person name="Podicherti R."/>
            <person name="Tsui H.-C.T."/>
            <person name="Winkler M.E."/>
        </authorList>
    </citation>
    <scope>NUCLEOTIDE SEQUENCE</scope>
</reference>